<feature type="domain" description="Radical SAM core" evidence="9">
    <location>
        <begin position="19"/>
        <end position="224"/>
    </location>
</feature>
<feature type="binding site" evidence="8">
    <location>
        <position position="28"/>
    </location>
    <ligand>
        <name>substrate</name>
    </ligand>
</feature>
<evidence type="ECO:0000256" key="2">
    <source>
        <dbReference type="ARBA" id="ARBA00022691"/>
    </source>
</evidence>
<keyword evidence="8" id="KW-0671">Queuosine biosynthesis</keyword>
<keyword evidence="6 8" id="KW-0411">Iron-sulfur</keyword>
<dbReference type="InterPro" id="IPR024924">
    <property type="entry name" value="7-CO-7-deazaguanine_synth-like"/>
</dbReference>
<evidence type="ECO:0000313" key="10">
    <source>
        <dbReference type="EMBL" id="ENY71452.1"/>
    </source>
</evidence>
<dbReference type="GO" id="GO:0016840">
    <property type="term" value="F:carbon-nitrogen lyase activity"/>
    <property type="evidence" value="ECO:0007669"/>
    <property type="project" value="UniProtKB-UniRule"/>
</dbReference>
<dbReference type="Gene3D" id="3.20.20.70">
    <property type="entry name" value="Aldolase class I"/>
    <property type="match status" value="1"/>
</dbReference>
<feature type="binding site" evidence="8">
    <location>
        <position position="93"/>
    </location>
    <ligand>
        <name>substrate</name>
    </ligand>
</feature>
<keyword evidence="5 8" id="KW-0408">Iron</keyword>
<reference evidence="10 11" key="1">
    <citation type="journal article" date="2013" name="Genome Announc.">
        <title>Draft Genome Sequence of the Aeromonas diversa Type Strain.</title>
        <authorList>
            <person name="Farfan M."/>
            <person name="Spataro N."/>
            <person name="Sanglas A."/>
            <person name="Albarral V."/>
            <person name="Loren J.G."/>
            <person name="Bosch E."/>
            <person name="Fuste M.C."/>
        </authorList>
    </citation>
    <scope>NUCLEOTIDE SEQUENCE [LARGE SCALE GENOMIC DNA]</scope>
    <source>
        <strain evidence="10 11">2478-85</strain>
    </source>
</reference>
<dbReference type="HAMAP" id="MF_00917">
    <property type="entry name" value="QueE"/>
    <property type="match status" value="1"/>
</dbReference>
<evidence type="ECO:0000256" key="4">
    <source>
        <dbReference type="ARBA" id="ARBA00022842"/>
    </source>
</evidence>
<dbReference type="InterPro" id="IPR027609">
    <property type="entry name" value="rSAM_QueE_proteobac"/>
</dbReference>
<protein>
    <recommendedName>
        <fullName evidence="8">7-carboxy-7-deazaguanine synthase</fullName>
        <shortName evidence="8">CDG synthase</shortName>
        <ecNumber evidence="8">4.3.99.3</ecNumber>
    </recommendedName>
    <alternativeName>
        <fullName evidence="8">Queuosine biosynthesis protein QueE</fullName>
    </alternativeName>
</protein>
<evidence type="ECO:0000256" key="6">
    <source>
        <dbReference type="ARBA" id="ARBA00023014"/>
    </source>
</evidence>
<feature type="binding site" evidence="8">
    <location>
        <position position="95"/>
    </location>
    <ligand>
        <name>S-adenosyl-L-methionine</name>
        <dbReference type="ChEBI" id="CHEBI:59789"/>
    </ligand>
</feature>
<gene>
    <name evidence="8" type="primary">queE</name>
    <name evidence="10" type="ORF">G114_12973</name>
</gene>
<feature type="binding site" evidence="8">
    <location>
        <position position="36"/>
    </location>
    <ligand>
        <name>[4Fe-4S] cluster</name>
        <dbReference type="ChEBI" id="CHEBI:49883"/>
        <note>4Fe-4S-S-AdoMet</note>
    </ligand>
</feature>
<dbReference type="PANTHER" id="PTHR42836">
    <property type="entry name" value="7-CARBOXY-7-DEAZAGUANINE SYNTHASE"/>
    <property type="match status" value="1"/>
</dbReference>
<feature type="binding site" evidence="8">
    <location>
        <begin position="137"/>
        <end position="139"/>
    </location>
    <ligand>
        <name>S-adenosyl-L-methionine</name>
        <dbReference type="ChEBI" id="CHEBI:59789"/>
    </ligand>
</feature>
<dbReference type="Proteomes" id="UP000023775">
    <property type="component" value="Unassembled WGS sequence"/>
</dbReference>
<comment type="caution">
    <text evidence="10">The sequence shown here is derived from an EMBL/GenBank/DDBJ whole genome shotgun (WGS) entry which is preliminary data.</text>
</comment>
<organism evidence="10 11">
    <name type="scientific">Aeromonas diversa CDC 2478-85</name>
    <dbReference type="NCBI Taxonomy" id="1268237"/>
    <lineage>
        <taxon>Bacteria</taxon>
        <taxon>Pseudomonadati</taxon>
        <taxon>Pseudomonadota</taxon>
        <taxon>Gammaproteobacteria</taxon>
        <taxon>Aeromonadales</taxon>
        <taxon>Aeromonadaceae</taxon>
        <taxon>Aeromonas</taxon>
    </lineage>
</organism>
<evidence type="ECO:0000256" key="8">
    <source>
        <dbReference type="HAMAP-Rule" id="MF_00917"/>
    </source>
</evidence>
<dbReference type="AlphaFoldDB" id="N9V840"/>
<comment type="cofactor">
    <cofactor evidence="8">
        <name>S-adenosyl-L-methionine</name>
        <dbReference type="ChEBI" id="CHEBI:59789"/>
    </cofactor>
    <text evidence="8">Binds 1 S-adenosyl-L-methionine per subunit.</text>
</comment>
<dbReference type="GO" id="GO:0000287">
    <property type="term" value="F:magnesium ion binding"/>
    <property type="evidence" value="ECO:0007669"/>
    <property type="project" value="UniProtKB-UniRule"/>
</dbReference>
<dbReference type="NCBIfam" id="TIGR04322">
    <property type="entry name" value="rSAM_QueE_Ecoli"/>
    <property type="match status" value="1"/>
</dbReference>
<name>N9V840_9GAMM</name>
<dbReference type="PROSITE" id="PS51918">
    <property type="entry name" value="RADICAL_SAM"/>
    <property type="match status" value="1"/>
</dbReference>
<comment type="pathway">
    <text evidence="8">Purine metabolism; 7-cyano-7-deazaguanine biosynthesis.</text>
</comment>
<dbReference type="SFLD" id="SFLDS00029">
    <property type="entry name" value="Radical_SAM"/>
    <property type="match status" value="1"/>
</dbReference>
<feature type="binding site" evidence="8">
    <location>
        <position position="32"/>
    </location>
    <ligand>
        <name>[4Fe-4S] cluster</name>
        <dbReference type="ChEBI" id="CHEBI:49883"/>
        <note>4Fe-4S-S-AdoMet</note>
    </ligand>
</feature>
<evidence type="ECO:0000259" key="9">
    <source>
        <dbReference type="PROSITE" id="PS51918"/>
    </source>
</evidence>
<evidence type="ECO:0000256" key="7">
    <source>
        <dbReference type="ARBA" id="ARBA00023239"/>
    </source>
</evidence>
<comment type="cofactor">
    <cofactor evidence="8">
        <name>Mg(2+)</name>
        <dbReference type="ChEBI" id="CHEBI:18420"/>
    </cofactor>
</comment>
<dbReference type="InterPro" id="IPR007197">
    <property type="entry name" value="rSAM"/>
</dbReference>
<evidence type="ECO:0000313" key="11">
    <source>
        <dbReference type="Proteomes" id="UP000023775"/>
    </source>
</evidence>
<keyword evidence="3 8" id="KW-0479">Metal-binding</keyword>
<proteinExistence type="inferred from homology"/>
<dbReference type="EMBL" id="APVG01000034">
    <property type="protein sequence ID" value="ENY71452.1"/>
    <property type="molecule type" value="Genomic_DNA"/>
</dbReference>
<dbReference type="EC" id="4.3.99.3" evidence="8"/>
<keyword evidence="2 8" id="KW-0949">S-adenosyl-L-methionine</keyword>
<keyword evidence="4 8" id="KW-0460">Magnesium</keyword>
<evidence type="ECO:0000256" key="1">
    <source>
        <dbReference type="ARBA" id="ARBA00022485"/>
    </source>
</evidence>
<dbReference type="SUPFAM" id="SSF102114">
    <property type="entry name" value="Radical SAM enzymes"/>
    <property type="match status" value="1"/>
</dbReference>
<comment type="catalytic activity">
    <reaction evidence="8">
        <text>6-carboxy-5,6,7,8-tetrahydropterin + H(+) = 7-carboxy-7-carbaguanine + NH4(+)</text>
        <dbReference type="Rhea" id="RHEA:27974"/>
        <dbReference type="ChEBI" id="CHEBI:15378"/>
        <dbReference type="ChEBI" id="CHEBI:28938"/>
        <dbReference type="ChEBI" id="CHEBI:61032"/>
        <dbReference type="ChEBI" id="CHEBI:61036"/>
        <dbReference type="EC" id="4.3.99.3"/>
    </reaction>
</comment>
<dbReference type="PIRSF" id="PIRSF000370">
    <property type="entry name" value="QueE"/>
    <property type="match status" value="1"/>
</dbReference>
<evidence type="ECO:0000256" key="3">
    <source>
        <dbReference type="ARBA" id="ARBA00022723"/>
    </source>
</evidence>
<comment type="cofactor">
    <cofactor evidence="8">
        <name>[4Fe-4S] cluster</name>
        <dbReference type="ChEBI" id="CHEBI:49883"/>
    </cofactor>
    <text evidence="8">Binds 1 [4Fe-4S] cluster. The cluster is coordinated with 3 cysteines and an exchangeable S-adenosyl-L-methionine.</text>
</comment>
<dbReference type="Pfam" id="PF04055">
    <property type="entry name" value="Radical_SAM"/>
    <property type="match status" value="1"/>
</dbReference>
<dbReference type="GO" id="GO:1904047">
    <property type="term" value="F:S-adenosyl-L-methionine binding"/>
    <property type="evidence" value="ECO:0007669"/>
    <property type="project" value="UniProtKB-UniRule"/>
</dbReference>
<keyword evidence="1 8" id="KW-0004">4Fe-4S</keyword>
<comment type="similarity">
    <text evidence="8">Belongs to the radical SAM superfamily. 7-carboxy-7-deazaguanine synthase family.</text>
</comment>
<evidence type="ECO:0000256" key="5">
    <source>
        <dbReference type="ARBA" id="ARBA00023004"/>
    </source>
</evidence>
<dbReference type="PATRIC" id="fig|1268237.3.peg.2553"/>
<dbReference type="UniPathway" id="UPA00391"/>
<comment type="function">
    <text evidence="8">Catalyzes the complex heterocyclic radical-mediated conversion of 6-carboxy-5,6,7,8-tetrahydropterin (CPH4) to 7-carboxy-7-deazaguanine (CDG), a step common to the biosynthetic pathways of all 7-deazapurine-containing compounds.</text>
</comment>
<feature type="binding site" evidence="8">
    <location>
        <position position="39"/>
    </location>
    <ligand>
        <name>[4Fe-4S] cluster</name>
        <dbReference type="ChEBI" id="CHEBI:49883"/>
        <note>4Fe-4S-S-AdoMet</note>
    </ligand>
</feature>
<feature type="binding site" evidence="8">
    <location>
        <position position="41"/>
    </location>
    <ligand>
        <name>Mg(2+)</name>
        <dbReference type="ChEBI" id="CHEBI:18420"/>
    </ligand>
</feature>
<comment type="caution">
    <text evidence="8">Lacks conserved residue(s) required for the propagation of feature annotation.</text>
</comment>
<dbReference type="eggNOG" id="COG0602">
    <property type="taxonomic scope" value="Bacteria"/>
</dbReference>
<keyword evidence="7 8" id="KW-0456">Lyase</keyword>
<dbReference type="GO" id="GO:0051539">
    <property type="term" value="F:4 iron, 4 sulfur cluster binding"/>
    <property type="evidence" value="ECO:0007669"/>
    <property type="project" value="UniProtKB-UniRule"/>
</dbReference>
<feature type="binding site" evidence="8">
    <location>
        <begin position="38"/>
        <end position="40"/>
    </location>
    <ligand>
        <name>S-adenosyl-L-methionine</name>
        <dbReference type="ChEBI" id="CHEBI:59789"/>
    </ligand>
</feature>
<dbReference type="GO" id="GO:0008616">
    <property type="term" value="P:tRNA queuosine(34) biosynthetic process"/>
    <property type="evidence" value="ECO:0007669"/>
    <property type="project" value="UniProtKB-UniRule"/>
</dbReference>
<dbReference type="InterPro" id="IPR058240">
    <property type="entry name" value="rSAM_sf"/>
</dbReference>
<comment type="subunit">
    <text evidence="8">Homodimer.</text>
</comment>
<dbReference type="PANTHER" id="PTHR42836:SF1">
    <property type="entry name" value="7-CARBOXY-7-DEAZAGUANINE SYNTHASE"/>
    <property type="match status" value="1"/>
</dbReference>
<feature type="binding site" evidence="8">
    <location>
        <begin position="13"/>
        <end position="15"/>
    </location>
    <ligand>
        <name>substrate</name>
    </ligand>
</feature>
<keyword evidence="11" id="KW-1185">Reference proteome</keyword>
<sequence length="224" mass="25335">MIHYPINEIFQTIQGEGVYTGLPAIFVRLQGCPVGCPWCDTRHTWVVSPEREVPSRQVLDRSNESDAWSAMSAVEIRESFQRLGYTARHVVITGGEPCLYDLRELSVLLLAEGFTVQVETSGTHEVLVHEEAWVTVSPKLGMKGGLEVLPQALSRANEIKHPVATERHIEELDALLHFATLRPDVQIALQPISQKKHATELAMRVCIERHWRLSIQTHKYLDID</sequence>
<dbReference type="InterPro" id="IPR013785">
    <property type="entry name" value="Aldolase_TIM"/>
</dbReference>
<accession>N9V840</accession>